<keyword evidence="10 12" id="KW-0472">Membrane</keyword>
<dbReference type="GO" id="GO:0015193">
    <property type="term" value="F:L-proline transmembrane transporter activity"/>
    <property type="evidence" value="ECO:0007669"/>
    <property type="project" value="TreeGrafter"/>
</dbReference>
<dbReference type="InterPro" id="IPR038377">
    <property type="entry name" value="Na/Glc_symporter_sf"/>
</dbReference>
<dbReference type="GO" id="GO:0005298">
    <property type="term" value="F:proline:sodium symporter activity"/>
    <property type="evidence" value="ECO:0007669"/>
    <property type="project" value="TreeGrafter"/>
</dbReference>
<dbReference type="PROSITE" id="PS50283">
    <property type="entry name" value="NA_SOLUT_SYMP_3"/>
    <property type="match status" value="1"/>
</dbReference>
<feature type="transmembrane region" description="Helical" evidence="12">
    <location>
        <begin position="115"/>
        <end position="138"/>
    </location>
</feature>
<keyword evidence="8" id="KW-0915">Sodium</keyword>
<keyword evidence="9" id="KW-0406">Ion transport</keyword>
<dbReference type="AlphaFoldDB" id="A0A382X2B0"/>
<keyword evidence="11" id="KW-0739">Sodium transport</keyword>
<name>A0A382X2B0_9ZZZZ</name>
<dbReference type="InterPro" id="IPR001734">
    <property type="entry name" value="Na/solute_symporter"/>
</dbReference>
<dbReference type="PANTHER" id="PTHR48086:SF3">
    <property type="entry name" value="SODIUM_PROLINE SYMPORTER"/>
    <property type="match status" value="1"/>
</dbReference>
<comment type="similarity">
    <text evidence="2">Belongs to the sodium:solute symporter (SSF) (TC 2.A.21) family.</text>
</comment>
<organism evidence="13">
    <name type="scientific">marine metagenome</name>
    <dbReference type="NCBI Taxonomy" id="408172"/>
    <lineage>
        <taxon>unclassified sequences</taxon>
        <taxon>metagenomes</taxon>
        <taxon>ecological metagenomes</taxon>
    </lineage>
</organism>
<accession>A0A382X2B0</accession>
<evidence type="ECO:0000256" key="2">
    <source>
        <dbReference type="ARBA" id="ARBA00006434"/>
    </source>
</evidence>
<dbReference type="Gene3D" id="1.20.1730.10">
    <property type="entry name" value="Sodium/glucose cotransporter"/>
    <property type="match status" value="1"/>
</dbReference>
<feature type="transmembrane region" description="Helical" evidence="12">
    <location>
        <begin position="150"/>
        <end position="176"/>
    </location>
</feature>
<dbReference type="GO" id="GO:0015824">
    <property type="term" value="P:proline transport"/>
    <property type="evidence" value="ECO:0007669"/>
    <property type="project" value="TreeGrafter"/>
</dbReference>
<evidence type="ECO:0000256" key="5">
    <source>
        <dbReference type="ARBA" id="ARBA00022692"/>
    </source>
</evidence>
<feature type="transmembrane region" description="Helical" evidence="12">
    <location>
        <begin position="75"/>
        <end position="95"/>
    </location>
</feature>
<evidence type="ECO:0000256" key="11">
    <source>
        <dbReference type="ARBA" id="ARBA00023201"/>
    </source>
</evidence>
<evidence type="ECO:0000256" key="7">
    <source>
        <dbReference type="ARBA" id="ARBA00022989"/>
    </source>
</evidence>
<dbReference type="GO" id="GO:0005886">
    <property type="term" value="C:plasma membrane"/>
    <property type="evidence" value="ECO:0007669"/>
    <property type="project" value="UniProtKB-SubCell"/>
</dbReference>
<protein>
    <submittedName>
        <fullName evidence="13">Uncharacterized protein</fullName>
    </submittedName>
</protein>
<keyword evidence="6" id="KW-0769">Symport</keyword>
<keyword evidence="4" id="KW-1003">Cell membrane</keyword>
<evidence type="ECO:0000256" key="10">
    <source>
        <dbReference type="ARBA" id="ARBA00023136"/>
    </source>
</evidence>
<evidence type="ECO:0000256" key="3">
    <source>
        <dbReference type="ARBA" id="ARBA00022448"/>
    </source>
</evidence>
<keyword evidence="3" id="KW-0813">Transport</keyword>
<dbReference type="PANTHER" id="PTHR48086">
    <property type="entry name" value="SODIUM/PROLINE SYMPORTER-RELATED"/>
    <property type="match status" value="1"/>
</dbReference>
<feature type="transmembrane region" description="Helical" evidence="12">
    <location>
        <begin position="41"/>
        <end position="63"/>
    </location>
</feature>
<evidence type="ECO:0000256" key="8">
    <source>
        <dbReference type="ARBA" id="ARBA00023053"/>
    </source>
</evidence>
<evidence type="ECO:0000256" key="1">
    <source>
        <dbReference type="ARBA" id="ARBA00004651"/>
    </source>
</evidence>
<proteinExistence type="inferred from homology"/>
<comment type="subcellular location">
    <subcellularLocation>
        <location evidence="1">Cell membrane</location>
        <topology evidence="1">Multi-pass membrane protein</topology>
    </subcellularLocation>
</comment>
<evidence type="ECO:0000256" key="12">
    <source>
        <dbReference type="SAM" id="Phobius"/>
    </source>
</evidence>
<feature type="non-terminal residue" evidence="13">
    <location>
        <position position="273"/>
    </location>
</feature>
<evidence type="ECO:0000313" key="13">
    <source>
        <dbReference type="EMBL" id="SVD64979.1"/>
    </source>
</evidence>
<reference evidence="13" key="1">
    <citation type="submission" date="2018-05" db="EMBL/GenBank/DDBJ databases">
        <authorList>
            <person name="Lanie J.A."/>
            <person name="Ng W.-L."/>
            <person name="Kazmierczak K.M."/>
            <person name="Andrzejewski T.M."/>
            <person name="Davidsen T.M."/>
            <person name="Wayne K.J."/>
            <person name="Tettelin H."/>
            <person name="Glass J.I."/>
            <person name="Rusch D."/>
            <person name="Podicherti R."/>
            <person name="Tsui H.-C.T."/>
            <person name="Winkler M.E."/>
        </authorList>
    </citation>
    <scope>NUCLEOTIDE SEQUENCE</scope>
</reference>
<evidence type="ECO:0000256" key="4">
    <source>
        <dbReference type="ARBA" id="ARBA00022475"/>
    </source>
</evidence>
<keyword evidence="5 12" id="KW-0812">Transmembrane</keyword>
<evidence type="ECO:0000256" key="6">
    <source>
        <dbReference type="ARBA" id="ARBA00022847"/>
    </source>
</evidence>
<keyword evidence="7 12" id="KW-1133">Transmembrane helix</keyword>
<dbReference type="InterPro" id="IPR050277">
    <property type="entry name" value="Sodium:Solute_Symporter"/>
</dbReference>
<gene>
    <name evidence="13" type="ORF">METZ01_LOCUS417833</name>
</gene>
<evidence type="ECO:0000256" key="9">
    <source>
        <dbReference type="ARBA" id="ARBA00023065"/>
    </source>
</evidence>
<feature type="transmembrane region" description="Helical" evidence="12">
    <location>
        <begin position="210"/>
        <end position="229"/>
    </location>
</feature>
<sequence>MIGAGNYIGGVTAGMFPETFSLPEKVLPSGKEIAHPLNGSIPAWLTGLVISAVVLFYVFLGGVRSAAWANTFQTIVFMIMGLVGFLVIAHGLGGLEAASNKALEHAPEKLSRVGLMTPAHFMSYMLVPLSVGMFPHLFQHWLTAKSAKSFRLTVIAHPICIMIVWVPCILIGIWAAGLHAEGSLRVPPLPNGTPNANAVLSAMVKTFMESPVLIGLFSAGVLAAIMSSLDSQFVCIGSMFTNDFVVPWMGKDRFTDKQKVWLGRGFIVFIVLI</sequence>
<dbReference type="Pfam" id="PF00474">
    <property type="entry name" value="SSF"/>
    <property type="match status" value="1"/>
</dbReference>
<dbReference type="EMBL" id="UINC01164236">
    <property type="protein sequence ID" value="SVD64979.1"/>
    <property type="molecule type" value="Genomic_DNA"/>
</dbReference>